<dbReference type="Proteomes" id="UP000831439">
    <property type="component" value="Segment"/>
</dbReference>
<proteinExistence type="predicted"/>
<evidence type="ECO:0000313" key="2">
    <source>
        <dbReference type="Proteomes" id="UP000831439"/>
    </source>
</evidence>
<evidence type="ECO:0000313" key="1">
    <source>
        <dbReference type="EMBL" id="QNV47852.1"/>
    </source>
</evidence>
<sequence length="121" mass="14028">MYAFDDALLYPSDPSPPLSYQLFCNTKKLEMTSLSIYSGKVRIVDYYTSIVYTEQYALHILHFRALFCTAKKFVIGSISGRRTALDLVRRLRDRMHVRVAITFTTSTAYRSFSDTTRYLSI</sequence>
<dbReference type="GeneID" id="80539022"/>
<protein>
    <submittedName>
        <fullName evidence="1">Uncharacterized protein</fullName>
    </submittedName>
</protein>
<name>A0ABX6TV92_9ABAC</name>
<dbReference type="EMBL" id="MT040195">
    <property type="protein sequence ID" value="QNV47852.1"/>
    <property type="molecule type" value="Genomic_DNA"/>
</dbReference>
<reference evidence="1 2" key="1">
    <citation type="journal article" date="2020" name="Genomics">
        <title>Characterization of a novel alphabaculovirus isolated from the Southern armyworm, Spodoptera eridania (Cramer, 1782) (Lepidoptera: Noctuidae) and the evolution of odv-e66, a bacterium-acquired baculoviral chondroitinase gene.</title>
        <authorList>
            <person name="Rodrigues D.T."/>
            <person name="Peterson L."/>
            <person name="de Oliveira L.B."/>
            <person name="Sosa-Gomez D.R."/>
            <person name="Ribeiro B.M."/>
            <person name="Ardisson-Araujo D.M.P."/>
        </authorList>
    </citation>
    <scope>NUCLEOTIDE SEQUENCE [LARGE SCALE GENOMIC DNA]</scope>
    <source>
        <strain evidence="1">CNPSo-165</strain>
    </source>
</reference>
<accession>A0ABX6TV92</accession>
<keyword evidence="2" id="KW-1185">Reference proteome</keyword>
<dbReference type="RefSeq" id="YP_010800418.1">
    <property type="nucleotide sequence ID" value="NC_076869.1"/>
</dbReference>
<organism evidence="1 2">
    <name type="scientific">Spodoptera eridania nucleopolyhedrovirus</name>
    <dbReference type="NCBI Taxonomy" id="2315721"/>
    <lineage>
        <taxon>Viruses</taxon>
        <taxon>Viruses incertae sedis</taxon>
        <taxon>Naldaviricetes</taxon>
        <taxon>Lefavirales</taxon>
        <taxon>Baculoviridae</taxon>
        <taxon>Alphabaculovirus</taxon>
        <taxon>Alphabaculovirus speridaniae</taxon>
    </lineage>
</organism>